<evidence type="ECO:0000313" key="2">
    <source>
        <dbReference type="Proteomes" id="UP000187735"/>
    </source>
</evidence>
<protein>
    <submittedName>
        <fullName evidence="1">Uncharacterized protein</fullName>
    </submittedName>
</protein>
<reference evidence="1 2" key="1">
    <citation type="journal article" date="2016" name="Front. Microbiol.">
        <title>Fuerstia marisgermanicae gen. nov., sp. nov., an Unusual Member of the Phylum Planctomycetes from the German Wadden Sea.</title>
        <authorList>
            <person name="Kohn T."/>
            <person name="Heuer A."/>
            <person name="Jogler M."/>
            <person name="Vollmers J."/>
            <person name="Boedeker C."/>
            <person name="Bunk B."/>
            <person name="Rast P."/>
            <person name="Borchert D."/>
            <person name="Glockner I."/>
            <person name="Freese H.M."/>
            <person name="Klenk H.P."/>
            <person name="Overmann J."/>
            <person name="Kaster A.K."/>
            <person name="Rohde M."/>
            <person name="Wiegand S."/>
            <person name="Jogler C."/>
        </authorList>
    </citation>
    <scope>NUCLEOTIDE SEQUENCE [LARGE SCALE GENOMIC DNA]</scope>
    <source>
        <strain evidence="1 2">NH11</strain>
    </source>
</reference>
<dbReference type="AlphaFoldDB" id="A0A1P8WHD2"/>
<accession>A0A1P8WHD2</accession>
<dbReference type="KEGG" id="fmr:Fuma_03076"/>
<name>A0A1P8WHD2_9PLAN</name>
<dbReference type="EMBL" id="CP017641">
    <property type="protein sequence ID" value="APZ93458.1"/>
    <property type="molecule type" value="Genomic_DNA"/>
</dbReference>
<dbReference type="STRING" id="1891926.Fuma_03076"/>
<keyword evidence="2" id="KW-1185">Reference proteome</keyword>
<proteinExistence type="predicted"/>
<evidence type="ECO:0000313" key="1">
    <source>
        <dbReference type="EMBL" id="APZ93458.1"/>
    </source>
</evidence>
<dbReference type="Proteomes" id="UP000187735">
    <property type="component" value="Chromosome"/>
</dbReference>
<gene>
    <name evidence="1" type="ORF">Fuma_03076</name>
</gene>
<organism evidence="1 2">
    <name type="scientific">Fuerstiella marisgermanici</name>
    <dbReference type="NCBI Taxonomy" id="1891926"/>
    <lineage>
        <taxon>Bacteria</taxon>
        <taxon>Pseudomonadati</taxon>
        <taxon>Planctomycetota</taxon>
        <taxon>Planctomycetia</taxon>
        <taxon>Planctomycetales</taxon>
        <taxon>Planctomycetaceae</taxon>
        <taxon>Fuerstiella</taxon>
    </lineage>
</organism>
<sequence>MEDLVNQIVVVDVEALFVYIGTLSAVNDKSVTLHDVDVHDLRDSKTTRERYVLDSRSHGVRTNRKRVFIQRQQVVSISALDDVIE</sequence>
<dbReference type="RefSeq" id="WP_083732077.1">
    <property type="nucleotide sequence ID" value="NZ_CP017641.1"/>
</dbReference>